<keyword evidence="3" id="KW-0805">Transcription regulation</keyword>
<keyword evidence="5" id="KW-0804">Transcription</keyword>
<dbReference type="SUPFAM" id="SSF46785">
    <property type="entry name" value="Winged helix' DNA-binding domain"/>
    <property type="match status" value="1"/>
</dbReference>
<evidence type="ECO:0000259" key="7">
    <source>
        <dbReference type="PROSITE" id="PS50949"/>
    </source>
</evidence>
<dbReference type="STRING" id="1224162.B840_09715"/>
<dbReference type="PANTHER" id="PTHR46577">
    <property type="entry name" value="HTH-TYPE TRANSCRIPTIONAL REGULATORY PROTEIN GABR"/>
    <property type="match status" value="1"/>
</dbReference>
<dbReference type="SUPFAM" id="SSF53383">
    <property type="entry name" value="PLP-dependent transferases"/>
    <property type="match status" value="1"/>
</dbReference>
<dbReference type="InterPro" id="IPR036388">
    <property type="entry name" value="WH-like_DNA-bd_sf"/>
</dbReference>
<dbReference type="Pfam" id="PF00155">
    <property type="entry name" value="Aminotran_1_2"/>
    <property type="match status" value="1"/>
</dbReference>
<proteinExistence type="inferred from homology"/>
<evidence type="ECO:0000256" key="3">
    <source>
        <dbReference type="ARBA" id="ARBA00023015"/>
    </source>
</evidence>
<dbReference type="HOGENOM" id="CLU_017584_0_1_11"/>
<evidence type="ECO:0000313" key="8">
    <source>
        <dbReference type="EMBL" id="AJK69534.1"/>
    </source>
</evidence>
<dbReference type="InterPro" id="IPR036390">
    <property type="entry name" value="WH_DNA-bd_sf"/>
</dbReference>
<evidence type="ECO:0000256" key="1">
    <source>
        <dbReference type="ARBA" id="ARBA00005384"/>
    </source>
</evidence>
<dbReference type="Proteomes" id="UP000031928">
    <property type="component" value="Chromosome"/>
</dbReference>
<dbReference type="KEGG" id="cmq:B840_09715"/>
<dbReference type="InterPro" id="IPR015424">
    <property type="entry name" value="PyrdxlP-dep_Trfase"/>
</dbReference>
<reference evidence="8 9" key="1">
    <citation type="submission" date="2014-05" db="EMBL/GenBank/DDBJ databases">
        <title>Complete genome sequence of Corynebacterium marinum DSM 44953.</title>
        <authorList>
            <person name="Schaffert L."/>
            <person name="Albersmeier A."/>
            <person name="Kalinowski J."/>
            <person name="Ruckert C."/>
        </authorList>
    </citation>
    <scope>NUCLEOTIDE SEQUENCE [LARGE SCALE GENOMIC DNA]</scope>
    <source>
        <strain evidence="8 9">DSM 44953</strain>
    </source>
</reference>
<dbReference type="InterPro" id="IPR004839">
    <property type="entry name" value="Aminotransferase_I/II_large"/>
</dbReference>
<comment type="similarity">
    <text evidence="1">In the C-terminal section; belongs to the class-I pyridoxal-phosphate-dependent aminotransferase family.</text>
</comment>
<dbReference type="Pfam" id="PF00392">
    <property type="entry name" value="GntR"/>
    <property type="match status" value="1"/>
</dbReference>
<evidence type="ECO:0000256" key="4">
    <source>
        <dbReference type="ARBA" id="ARBA00023125"/>
    </source>
</evidence>
<dbReference type="Gene3D" id="1.10.10.10">
    <property type="entry name" value="Winged helix-like DNA-binding domain superfamily/Winged helix DNA-binding domain"/>
    <property type="match status" value="1"/>
</dbReference>
<organism evidence="8 9">
    <name type="scientific">Corynebacterium marinum DSM 44953</name>
    <dbReference type="NCBI Taxonomy" id="1224162"/>
    <lineage>
        <taxon>Bacteria</taxon>
        <taxon>Bacillati</taxon>
        <taxon>Actinomycetota</taxon>
        <taxon>Actinomycetes</taxon>
        <taxon>Mycobacteriales</taxon>
        <taxon>Corynebacteriaceae</taxon>
        <taxon>Corynebacterium</taxon>
    </lineage>
</organism>
<dbReference type="GO" id="GO:0003677">
    <property type="term" value="F:DNA binding"/>
    <property type="evidence" value="ECO:0007669"/>
    <property type="project" value="UniProtKB-KW"/>
</dbReference>
<protein>
    <submittedName>
        <fullName evidence="8">GntR family transcriptional regulator</fullName>
    </submittedName>
</protein>
<evidence type="ECO:0000256" key="5">
    <source>
        <dbReference type="ARBA" id="ARBA00023163"/>
    </source>
</evidence>
<dbReference type="CDD" id="cd00609">
    <property type="entry name" value="AAT_like"/>
    <property type="match status" value="1"/>
</dbReference>
<keyword evidence="9" id="KW-1185">Reference proteome</keyword>
<dbReference type="AlphaFoldDB" id="A0A0B6TTE7"/>
<name>A0A0B6TTE7_9CORY</name>
<dbReference type="InterPro" id="IPR051446">
    <property type="entry name" value="HTH_trans_reg/aminotransferase"/>
</dbReference>
<evidence type="ECO:0000256" key="6">
    <source>
        <dbReference type="SAM" id="MobiDB-lite"/>
    </source>
</evidence>
<keyword evidence="2" id="KW-0663">Pyridoxal phosphate</keyword>
<feature type="region of interest" description="Disordered" evidence="6">
    <location>
        <begin position="67"/>
        <end position="100"/>
    </location>
</feature>
<feature type="compositionally biased region" description="Low complexity" evidence="6">
    <location>
        <begin position="83"/>
        <end position="93"/>
    </location>
</feature>
<dbReference type="EMBL" id="CP007790">
    <property type="protein sequence ID" value="AJK69534.1"/>
    <property type="molecule type" value="Genomic_DNA"/>
</dbReference>
<sequence length="428" mass="46352">MPTEPFRSLPGQIVEDLRARITAGTLSPGDPLPATRVLARQRGISRGSVVAAYEQLTGEGYLVATRGGTRVNPDLPRPPRPELPAAGAAAPPRLRGDLRPGVPDTAVLASTLWRQAWRAAAAEPAGHPGQGSPRLRRLLAEHLRTTRSVAVSPEQLVVTLGARDGLRLILMATEGVVAVEDPGYPTLHRVPRNLGREVVRVPVDEEGLSVRRLAELAPEVVLVMPNHQYPAGSQMSAARRFELIEWARRSGAVLVEDDYDSELRHTHPALAALDPHGSVAMLGSFAKTLTPALGLGYLVVPERLRAEVLAHALPVSGIVQDAMANFLENDGVRRHTARMGREYRRRREIFAEVFPRGIPMNGGLHAVIELDGDEDGAVERCRAQGLAVEGLGSYWTASDRAGIVIGLGAHKREKLREVLVDLRRVLAT</sequence>
<dbReference type="Gene3D" id="3.40.640.10">
    <property type="entry name" value="Type I PLP-dependent aspartate aminotransferase-like (Major domain)"/>
    <property type="match status" value="1"/>
</dbReference>
<accession>A0A0B6TTE7</accession>
<feature type="domain" description="HTH gntR-type" evidence="7">
    <location>
        <begin position="7"/>
        <end position="74"/>
    </location>
</feature>
<evidence type="ECO:0000256" key="2">
    <source>
        <dbReference type="ARBA" id="ARBA00022898"/>
    </source>
</evidence>
<keyword evidence="4" id="KW-0238">DNA-binding</keyword>
<gene>
    <name evidence="8" type="ORF">B840_09715</name>
</gene>
<dbReference type="CDD" id="cd07377">
    <property type="entry name" value="WHTH_GntR"/>
    <property type="match status" value="1"/>
</dbReference>
<dbReference type="PANTHER" id="PTHR46577:SF1">
    <property type="entry name" value="HTH-TYPE TRANSCRIPTIONAL REGULATORY PROTEIN GABR"/>
    <property type="match status" value="1"/>
</dbReference>
<dbReference type="GO" id="GO:0003700">
    <property type="term" value="F:DNA-binding transcription factor activity"/>
    <property type="evidence" value="ECO:0007669"/>
    <property type="project" value="InterPro"/>
</dbReference>
<dbReference type="SMART" id="SM00345">
    <property type="entry name" value="HTH_GNTR"/>
    <property type="match status" value="1"/>
</dbReference>
<dbReference type="RefSeq" id="WP_042621950.1">
    <property type="nucleotide sequence ID" value="NZ_CP007790.1"/>
</dbReference>
<dbReference type="InterPro" id="IPR000524">
    <property type="entry name" value="Tscrpt_reg_HTH_GntR"/>
</dbReference>
<dbReference type="GO" id="GO:0030170">
    <property type="term" value="F:pyridoxal phosphate binding"/>
    <property type="evidence" value="ECO:0007669"/>
    <property type="project" value="InterPro"/>
</dbReference>
<evidence type="ECO:0000313" key="9">
    <source>
        <dbReference type="Proteomes" id="UP000031928"/>
    </source>
</evidence>
<dbReference type="PROSITE" id="PS50949">
    <property type="entry name" value="HTH_GNTR"/>
    <property type="match status" value="1"/>
</dbReference>
<dbReference type="InterPro" id="IPR015421">
    <property type="entry name" value="PyrdxlP-dep_Trfase_major"/>
</dbReference>
<dbReference type="OrthoDB" id="199743at2"/>